<dbReference type="EMBL" id="BAAAQW010000003">
    <property type="protein sequence ID" value="GAA2198026.1"/>
    <property type="molecule type" value="Genomic_DNA"/>
</dbReference>
<gene>
    <name evidence="2" type="ORF">GCM10009849_09130</name>
</gene>
<protein>
    <submittedName>
        <fullName evidence="2">DUF4097 family beta strand repeat-containing protein</fullName>
    </submittedName>
</protein>
<accession>A0ABN3BM78</accession>
<evidence type="ECO:0000256" key="1">
    <source>
        <dbReference type="SAM" id="MobiDB-lite"/>
    </source>
</evidence>
<name>A0ABN3BM78_9MICC</name>
<sequence>MPTESWSVTEPQTIDIEAVSSLRAGIIAGRLDVIAHDGEGARVEVAEVSGEPLVVTLTEGRLEVRHREDGAQGWFKSMLGTISGATQNTAVVSIALPARVPVEVGTVTGDGLVSGTGPVTKLNTVSGSVLADGTHGELHINTVSGEVIARGHEGLLTAKTVSGEVTASGELDHVRANSVSGDLSFDSAGTMQDIGANTVSGALTVRIPHGVGLDLGVRTSSGRVVVDDERFTILGGKIAANLGPEGQRIRLRANTVSGDVAVVHAAAPADPAPEAPAAAQEPGRGTED</sequence>
<organism evidence="2 3">
    <name type="scientific">Sinomonas flava</name>
    <dbReference type="NCBI Taxonomy" id="496857"/>
    <lineage>
        <taxon>Bacteria</taxon>
        <taxon>Bacillati</taxon>
        <taxon>Actinomycetota</taxon>
        <taxon>Actinomycetes</taxon>
        <taxon>Micrococcales</taxon>
        <taxon>Micrococcaceae</taxon>
        <taxon>Sinomonas</taxon>
    </lineage>
</organism>
<reference evidence="2 3" key="1">
    <citation type="journal article" date="2019" name="Int. J. Syst. Evol. Microbiol.">
        <title>The Global Catalogue of Microorganisms (GCM) 10K type strain sequencing project: providing services to taxonomists for standard genome sequencing and annotation.</title>
        <authorList>
            <consortium name="The Broad Institute Genomics Platform"/>
            <consortium name="The Broad Institute Genome Sequencing Center for Infectious Disease"/>
            <person name="Wu L."/>
            <person name="Ma J."/>
        </authorList>
    </citation>
    <scope>NUCLEOTIDE SEQUENCE [LARGE SCALE GENOMIC DNA]</scope>
    <source>
        <strain evidence="2 3">JCM 16034</strain>
    </source>
</reference>
<proteinExistence type="predicted"/>
<comment type="caution">
    <text evidence="2">The sequence shown here is derived from an EMBL/GenBank/DDBJ whole genome shotgun (WGS) entry which is preliminary data.</text>
</comment>
<dbReference type="Proteomes" id="UP001500432">
    <property type="component" value="Unassembled WGS sequence"/>
</dbReference>
<keyword evidence="3" id="KW-1185">Reference proteome</keyword>
<feature type="region of interest" description="Disordered" evidence="1">
    <location>
        <begin position="266"/>
        <end position="288"/>
    </location>
</feature>
<evidence type="ECO:0000313" key="2">
    <source>
        <dbReference type="EMBL" id="GAA2198026.1"/>
    </source>
</evidence>
<dbReference type="RefSeq" id="WP_344298494.1">
    <property type="nucleotide sequence ID" value="NZ_BAAAQW010000003.1"/>
</dbReference>
<evidence type="ECO:0000313" key="3">
    <source>
        <dbReference type="Proteomes" id="UP001500432"/>
    </source>
</evidence>